<dbReference type="InterPro" id="IPR017850">
    <property type="entry name" value="Alkaline_phosphatase_core_sf"/>
</dbReference>
<dbReference type="RefSeq" id="WP_146458348.1">
    <property type="nucleotide sequence ID" value="NZ_SJPW01000003.1"/>
</dbReference>
<keyword evidence="3" id="KW-0732">Signal</keyword>
<dbReference type="GO" id="GO:0004065">
    <property type="term" value="F:arylsulfatase activity"/>
    <property type="evidence" value="ECO:0007669"/>
    <property type="project" value="UniProtKB-EC"/>
</dbReference>
<organism evidence="5 6">
    <name type="scientific">Rubripirellula tenax</name>
    <dbReference type="NCBI Taxonomy" id="2528015"/>
    <lineage>
        <taxon>Bacteria</taxon>
        <taxon>Pseudomonadati</taxon>
        <taxon>Planctomycetota</taxon>
        <taxon>Planctomycetia</taxon>
        <taxon>Pirellulales</taxon>
        <taxon>Pirellulaceae</taxon>
        <taxon>Rubripirellula</taxon>
    </lineage>
</organism>
<dbReference type="InterPro" id="IPR024607">
    <property type="entry name" value="Sulfatase_CS"/>
</dbReference>
<dbReference type="CDD" id="cd16143">
    <property type="entry name" value="ARS_like"/>
    <property type="match status" value="1"/>
</dbReference>
<comment type="caution">
    <text evidence="5">The sequence shown here is derived from an EMBL/GenBank/DDBJ whole genome shotgun (WGS) entry which is preliminary data.</text>
</comment>
<dbReference type="Gene3D" id="3.40.720.10">
    <property type="entry name" value="Alkaline Phosphatase, subunit A"/>
    <property type="match status" value="1"/>
</dbReference>
<dbReference type="InterPro" id="IPR000917">
    <property type="entry name" value="Sulfatase_N"/>
</dbReference>
<dbReference type="PANTHER" id="PTHR43751:SF7">
    <property type="entry name" value="ARYLSULPHATASE A"/>
    <property type="match status" value="1"/>
</dbReference>
<sequence precursor="true">MIRNWIPLLCLLVAPATALADKPNLIVIMADDLGYGDVSCNGATSFQTPNIDRLAAQGQRFTSGYCSASTCTPTRYSFLTGTYAFREKGTGIAPPNSPSLIRPGTPTIASVLHNVGYATAVIGKWHLGLGDPKPDWNGDLKPGPLEIGFDHCFLLPTTNDRVPQVYVQDHRVLNLDPADPLWVGDKSPSPDHPTGISHRDTLTMDWSHGHNSTIHNGISRIGFYTGGHAARFRDQDLSDRWVAESKTWITSNQDKPFFLFFASHDLHVPRAVHERFVGTSGLGPRGDAIIELDWCVGELMNTLDELKLAEKTMVVFCSDNGPVLDDGYKDDAIEKLGSHRPAGPYRGGKYNIFEGGTRTPMITRWPGTISVGVSDKMVCTIDLAASFAKLAGATLPSDGCLDSFDLSAAFMGKPDAEGREYLVQQDNGQNGTYGLREGNWKLLRHDVGKTHNTELKLERRKIDQFQLYDLSSDPGERTDVIADNPEIAAQLKKRLASVIERGRSRD</sequence>
<dbReference type="Gene3D" id="3.30.1120.10">
    <property type="match status" value="1"/>
</dbReference>
<dbReference type="InterPro" id="IPR052701">
    <property type="entry name" value="GAG_Ulvan_Degrading_Sulfatases"/>
</dbReference>
<reference evidence="5 6" key="1">
    <citation type="submission" date="2019-02" db="EMBL/GenBank/DDBJ databases">
        <title>Deep-cultivation of Planctomycetes and their phenomic and genomic characterization uncovers novel biology.</title>
        <authorList>
            <person name="Wiegand S."/>
            <person name="Jogler M."/>
            <person name="Boedeker C."/>
            <person name="Pinto D."/>
            <person name="Vollmers J."/>
            <person name="Rivas-Marin E."/>
            <person name="Kohn T."/>
            <person name="Peeters S.H."/>
            <person name="Heuer A."/>
            <person name="Rast P."/>
            <person name="Oberbeckmann S."/>
            <person name="Bunk B."/>
            <person name="Jeske O."/>
            <person name="Meyerdierks A."/>
            <person name="Storesund J.E."/>
            <person name="Kallscheuer N."/>
            <person name="Luecker S."/>
            <person name="Lage O.M."/>
            <person name="Pohl T."/>
            <person name="Merkel B.J."/>
            <person name="Hornburger P."/>
            <person name="Mueller R.-W."/>
            <person name="Bruemmer F."/>
            <person name="Labrenz M."/>
            <person name="Spormann A.M."/>
            <person name="Op Den Camp H."/>
            <person name="Overmann J."/>
            <person name="Amann R."/>
            <person name="Jetten M.S.M."/>
            <person name="Mascher T."/>
            <person name="Medema M.H."/>
            <person name="Devos D.P."/>
            <person name="Kaster A.-K."/>
            <person name="Ovreas L."/>
            <person name="Rohde M."/>
            <person name="Galperin M.Y."/>
            <person name="Jogler C."/>
        </authorList>
    </citation>
    <scope>NUCLEOTIDE SEQUENCE [LARGE SCALE GENOMIC DNA]</scope>
    <source>
        <strain evidence="5 6">Poly51</strain>
    </source>
</reference>
<evidence type="ECO:0000313" key="6">
    <source>
        <dbReference type="Proteomes" id="UP000318288"/>
    </source>
</evidence>
<feature type="chain" id="PRO_5022845146" evidence="3">
    <location>
        <begin position="21"/>
        <end position="506"/>
    </location>
</feature>
<comment type="similarity">
    <text evidence="1">Belongs to the sulfatase family.</text>
</comment>
<dbReference type="EMBL" id="SJPW01000003">
    <property type="protein sequence ID" value="TWU56962.1"/>
    <property type="molecule type" value="Genomic_DNA"/>
</dbReference>
<accession>A0A5C6F7M3</accession>
<feature type="domain" description="Sulfatase N-terminal" evidence="4">
    <location>
        <begin position="23"/>
        <end position="393"/>
    </location>
</feature>
<evidence type="ECO:0000256" key="3">
    <source>
        <dbReference type="SAM" id="SignalP"/>
    </source>
</evidence>
<proteinExistence type="inferred from homology"/>
<evidence type="ECO:0000256" key="1">
    <source>
        <dbReference type="ARBA" id="ARBA00008779"/>
    </source>
</evidence>
<dbReference type="PANTHER" id="PTHR43751">
    <property type="entry name" value="SULFATASE"/>
    <property type="match status" value="1"/>
</dbReference>
<evidence type="ECO:0000256" key="2">
    <source>
        <dbReference type="ARBA" id="ARBA00022801"/>
    </source>
</evidence>
<keyword evidence="6" id="KW-1185">Reference proteome</keyword>
<name>A0A5C6F7M3_9BACT</name>
<dbReference type="OrthoDB" id="9783154at2"/>
<gene>
    <name evidence="5" type="primary">atsA_47</name>
    <name evidence="5" type="ORF">Poly51_28820</name>
</gene>
<dbReference type="Pfam" id="PF00884">
    <property type="entry name" value="Sulfatase"/>
    <property type="match status" value="1"/>
</dbReference>
<dbReference type="AlphaFoldDB" id="A0A5C6F7M3"/>
<evidence type="ECO:0000313" key="5">
    <source>
        <dbReference type="EMBL" id="TWU56962.1"/>
    </source>
</evidence>
<dbReference type="PROSITE" id="PS00523">
    <property type="entry name" value="SULFATASE_1"/>
    <property type="match status" value="1"/>
</dbReference>
<protein>
    <submittedName>
        <fullName evidence="5">Arylsulfatase</fullName>
        <ecNumber evidence="5">3.1.6.1</ecNumber>
    </submittedName>
</protein>
<dbReference type="Proteomes" id="UP000318288">
    <property type="component" value="Unassembled WGS sequence"/>
</dbReference>
<dbReference type="EC" id="3.1.6.1" evidence="5"/>
<dbReference type="SUPFAM" id="SSF53649">
    <property type="entry name" value="Alkaline phosphatase-like"/>
    <property type="match status" value="1"/>
</dbReference>
<feature type="signal peptide" evidence="3">
    <location>
        <begin position="1"/>
        <end position="20"/>
    </location>
</feature>
<evidence type="ECO:0000259" key="4">
    <source>
        <dbReference type="Pfam" id="PF00884"/>
    </source>
</evidence>
<dbReference type="PROSITE" id="PS00149">
    <property type="entry name" value="SULFATASE_2"/>
    <property type="match status" value="1"/>
</dbReference>
<keyword evidence="2 5" id="KW-0378">Hydrolase</keyword>